<keyword evidence="3" id="KW-1185">Reference proteome</keyword>
<organism evidence="2 3">
    <name type="scientific">Lactococcus phage P1048</name>
    <dbReference type="NCBI Taxonomy" id="2662295"/>
    <lineage>
        <taxon>Viruses</taxon>
        <taxon>Duplodnaviria</taxon>
        <taxon>Heunggongvirae</taxon>
        <taxon>Uroviricota</taxon>
        <taxon>Caudoviricetes</taxon>
        <taxon>Audreyjarvisvirus</taxon>
        <taxon>Audreyjarvisvirus P1048</taxon>
    </lineage>
</organism>
<dbReference type="Proteomes" id="UP000422881">
    <property type="component" value="Segment"/>
</dbReference>
<evidence type="ECO:0008006" key="4">
    <source>
        <dbReference type="Google" id="ProtNLM"/>
    </source>
</evidence>
<dbReference type="KEGG" id="vg:56138045"/>
<accession>A0A649V2B6</accession>
<dbReference type="GeneID" id="56138045"/>
<evidence type="ECO:0000256" key="1">
    <source>
        <dbReference type="SAM" id="MobiDB-lite"/>
    </source>
</evidence>
<protein>
    <recommendedName>
        <fullName evidence="4">Capsid and scaffold protein</fullName>
    </recommendedName>
</protein>
<name>A0A649V2B6_9CAUD</name>
<reference evidence="2 3" key="1">
    <citation type="submission" date="2019-10" db="EMBL/GenBank/DDBJ databases">
        <authorList>
            <person name="Brinks E."/>
        </authorList>
    </citation>
    <scope>NUCLEOTIDE SEQUENCE [LARGE SCALE GENOMIC DNA]</scope>
</reference>
<evidence type="ECO:0000313" key="3">
    <source>
        <dbReference type="Proteomes" id="UP000422881"/>
    </source>
</evidence>
<dbReference type="InterPro" id="IPR008577">
    <property type="entry name" value="DUF859"/>
</dbReference>
<dbReference type="Pfam" id="PF05895">
    <property type="entry name" value="DUF859"/>
    <property type="match status" value="1"/>
</dbReference>
<evidence type="ECO:0000313" key="2">
    <source>
        <dbReference type="EMBL" id="QGJ85021.1"/>
    </source>
</evidence>
<feature type="region of interest" description="Disordered" evidence="1">
    <location>
        <begin position="571"/>
        <end position="598"/>
    </location>
</feature>
<dbReference type="RefSeq" id="YP_009905659.1">
    <property type="nucleotide sequence ID" value="NC_049857.1"/>
</dbReference>
<sequence length="611" mass="66431">MASSGSTYVSFARHRLVFEWNIASQSIPSNNSVITGKLFLQSMDVYGAMYAPVQNAGSMTINGERRTWTNSSNLGANQKKLLFAGNWTIPHNADGTKSFGFSATYNINVTFNGVFYGNRTVSGDGTLNTIPRTSSISIHPSTINFGEKTSIHINRASESFTHTLTFKFGSDDNTFASEINYVDYDFTPNIDLSRYIPNETSGWGTIVCDTYSGGTKIGSSSARLTINTVNDSRFQPVIHDFAISEGNPEVTTAVGAIYVQSKSKLKVNVDASPKMYSSISKIETKVGNATYTGSSIVSGFVAESGKLDIIVTVTDSRGYEATSSKPINLAPYSNPTTTISAQRRKDAQEIVDITWSGTSKAISVDNIMGYKIEYQPINKSWILLEQNSSATQESWSGKIVKDAIDIDKVYNIRITMYDEFMSTVSTTVIPVAQVPMSWGTTGASVGKVFEEGGENFQVSGDMSINGKKLIDIFYPVGCIFESTNSENPANIMGGSWERFGNGRVTVGVDEGDDSINSGNRSVGSVNPLTSHSHYFKNFNGHQAHAFAWGDGGFVNPQVSVRGTQVVAENATNNGLFTKQDSDGSSVQNSGDNTNHNNWQPSISVYRWRRIA</sequence>
<dbReference type="EMBL" id="MN552145">
    <property type="protein sequence ID" value="QGJ85021.1"/>
    <property type="molecule type" value="Genomic_DNA"/>
</dbReference>
<proteinExistence type="predicted"/>